<feature type="chain" id="PRO_5024293545" evidence="2">
    <location>
        <begin position="24"/>
        <end position="335"/>
    </location>
</feature>
<sequence length="335" mass="37566">MNKISLIFIVALILCSLSGPAHAAPTEIKIAVVMPEGSTWTNTLHDFADAVAKETKGEVAVKIYAGGVSGDEVDVLRKMRVNRLHAGGFSGVGLGMVLPEIRVLEAPLLFDSYEEVDYVKERMFDDFAARFEEKGYVLLGFAEAGFVYLFSQRPLSSVADLKQTKMWVWKGDRVAENFLEAFGVQGYPLQLADVNTGLDTRMIDSFYSPPLAAVAFQWYARVRYLLDFPMVNSTGALLMTKSAFYRLKPENREIVSRLVKQYSAELVRLTRRDNDEAMQVIQEAGIERIAPTSEQIASFQRSAQKNYEMSVPSLYSQELLDRIRGLIAEYRAGKK</sequence>
<name>A0A5K7YV49_9BACT</name>
<organism evidence="3 4">
    <name type="scientific">Desulfosarcina widdelii</name>
    <dbReference type="NCBI Taxonomy" id="947919"/>
    <lineage>
        <taxon>Bacteria</taxon>
        <taxon>Pseudomonadati</taxon>
        <taxon>Thermodesulfobacteriota</taxon>
        <taxon>Desulfobacteria</taxon>
        <taxon>Desulfobacterales</taxon>
        <taxon>Desulfosarcinaceae</taxon>
        <taxon>Desulfosarcina</taxon>
    </lineage>
</organism>
<dbReference type="CDD" id="cd13670">
    <property type="entry name" value="PBP2_TRAP_Tp0957_like"/>
    <property type="match status" value="1"/>
</dbReference>
<dbReference type="Pfam" id="PF03480">
    <property type="entry name" value="DctP"/>
    <property type="match status" value="1"/>
</dbReference>
<evidence type="ECO:0000313" key="4">
    <source>
        <dbReference type="Proteomes" id="UP000427769"/>
    </source>
</evidence>
<evidence type="ECO:0000313" key="3">
    <source>
        <dbReference type="EMBL" id="BBO73652.1"/>
    </source>
</evidence>
<evidence type="ECO:0000256" key="1">
    <source>
        <dbReference type="ARBA" id="ARBA00022729"/>
    </source>
</evidence>
<dbReference type="KEGG" id="dwd:DSCW_10690"/>
<dbReference type="Gene3D" id="3.40.190.170">
    <property type="entry name" value="Bacterial extracellular solute-binding protein, family 7"/>
    <property type="match status" value="1"/>
</dbReference>
<dbReference type="GO" id="GO:0055085">
    <property type="term" value="P:transmembrane transport"/>
    <property type="evidence" value="ECO:0007669"/>
    <property type="project" value="InterPro"/>
</dbReference>
<dbReference type="Proteomes" id="UP000427769">
    <property type="component" value="Chromosome"/>
</dbReference>
<accession>A0A5K7YV49</accession>
<dbReference type="OrthoDB" id="9794826at2"/>
<feature type="signal peptide" evidence="2">
    <location>
        <begin position="1"/>
        <end position="23"/>
    </location>
</feature>
<protein>
    <submittedName>
        <fullName evidence="3">C4-dicarboxylate ABC transporter</fullName>
    </submittedName>
</protein>
<dbReference type="InterPro" id="IPR018389">
    <property type="entry name" value="DctP_fam"/>
</dbReference>
<dbReference type="EMBL" id="AP021875">
    <property type="protein sequence ID" value="BBO73652.1"/>
    <property type="molecule type" value="Genomic_DNA"/>
</dbReference>
<dbReference type="AlphaFoldDB" id="A0A5K7YV49"/>
<keyword evidence="1 2" id="KW-0732">Signal</keyword>
<dbReference type="PANTHER" id="PTHR33376">
    <property type="match status" value="1"/>
</dbReference>
<reference evidence="3 4" key="1">
    <citation type="submission" date="2019-11" db="EMBL/GenBank/DDBJ databases">
        <title>Comparative genomics of hydrocarbon-degrading Desulfosarcina strains.</title>
        <authorList>
            <person name="Watanabe M."/>
            <person name="Kojima H."/>
            <person name="Fukui M."/>
        </authorList>
    </citation>
    <scope>NUCLEOTIDE SEQUENCE [LARGE SCALE GENOMIC DNA]</scope>
    <source>
        <strain evidence="3 4">PP31</strain>
    </source>
</reference>
<dbReference type="NCBIfam" id="NF037995">
    <property type="entry name" value="TRAP_S1"/>
    <property type="match status" value="1"/>
</dbReference>
<proteinExistence type="predicted"/>
<gene>
    <name evidence="3" type="ORF">DSCW_10690</name>
</gene>
<dbReference type="InterPro" id="IPR038404">
    <property type="entry name" value="TRAP_DctP_sf"/>
</dbReference>
<evidence type="ECO:0000256" key="2">
    <source>
        <dbReference type="SAM" id="SignalP"/>
    </source>
</evidence>
<dbReference type="PANTHER" id="PTHR33376:SF4">
    <property type="entry name" value="SIALIC ACID-BINDING PERIPLASMIC PROTEIN SIAP"/>
    <property type="match status" value="1"/>
</dbReference>
<keyword evidence="4" id="KW-1185">Reference proteome</keyword>
<dbReference type="RefSeq" id="WP_155302742.1">
    <property type="nucleotide sequence ID" value="NZ_AP021875.1"/>
</dbReference>